<dbReference type="PANTHER" id="PTHR45947">
    <property type="entry name" value="SULFOQUINOVOSYL TRANSFERASE SQD2"/>
    <property type="match status" value="1"/>
</dbReference>
<sequence>MKDSNHNLLLLTLEYPPQVGGVSTYLSYLAERYSIGTVQVLAPEIEGSHGTDMVAGPAIYRRPLEVRWLRPRWLPALYWTWLLCRRESPRMLVVSHLLNMGRVARWIRRLLGIPYTVIVHGMDVSLAMSGDRRKRVGARRILFGAALVVANSGFTAELVRSMGVPKERIEVVIPPPSLPLDLVVGAEQVEAFRQRHGLGNSFVLLSTGRLVRRKGFDICLQALAELKRSGREVRQMIVGAGPFIDELIELAQELDVVAETVFLGQVDRLELSRAFAACDAFVLVPRSLGSDVEGFGIVYLEAGIFSRPTVGSRTGGVTEAVIDGQTGLLVEPDDPTALKEAVERLIDDETLRQSLGAGGRHRVERDFGEGGQNEKFAAAVLRAMDGTITNQSP</sequence>
<dbReference type="AlphaFoldDB" id="A0A2M7QBW7"/>
<dbReference type="Gene3D" id="3.40.50.2000">
    <property type="entry name" value="Glycogen Phosphorylase B"/>
    <property type="match status" value="2"/>
</dbReference>
<dbReference type="InterPro" id="IPR028098">
    <property type="entry name" value="Glyco_trans_4-like_N"/>
</dbReference>
<name>A0A2M7QBW7_9BACT</name>
<dbReference type="SUPFAM" id="SSF53756">
    <property type="entry name" value="UDP-Glycosyltransferase/glycogen phosphorylase"/>
    <property type="match status" value="1"/>
</dbReference>
<dbReference type="GO" id="GO:0016757">
    <property type="term" value="F:glycosyltransferase activity"/>
    <property type="evidence" value="ECO:0007669"/>
    <property type="project" value="InterPro"/>
</dbReference>
<proteinExistence type="predicted"/>
<dbReference type="EMBL" id="PFLC01000010">
    <property type="protein sequence ID" value="PIY63271.1"/>
    <property type="molecule type" value="Genomic_DNA"/>
</dbReference>
<feature type="domain" description="Glycosyltransferase subfamily 4-like N-terminal" evidence="2">
    <location>
        <begin position="20"/>
        <end position="172"/>
    </location>
</feature>
<reference evidence="4" key="1">
    <citation type="submission" date="2017-09" db="EMBL/GenBank/DDBJ databases">
        <title>Depth-based differentiation of microbial function through sediment-hosted aquifers and enrichment of novel symbionts in the deep terrestrial subsurface.</title>
        <authorList>
            <person name="Probst A.J."/>
            <person name="Ladd B."/>
            <person name="Jarett J.K."/>
            <person name="Geller-Mcgrath D.E."/>
            <person name="Sieber C.M.K."/>
            <person name="Emerson J.B."/>
            <person name="Anantharaman K."/>
            <person name="Thomas B.C."/>
            <person name="Malmstrom R."/>
            <person name="Stieglmeier M."/>
            <person name="Klingl A."/>
            <person name="Woyke T."/>
            <person name="Ryan C.M."/>
            <person name="Banfield J.F."/>
        </authorList>
    </citation>
    <scope>NUCLEOTIDE SEQUENCE [LARGE SCALE GENOMIC DNA]</scope>
</reference>
<organism evidence="3 4">
    <name type="scientific">Candidatus Uhrbacteria bacterium CG_4_10_14_0_8_um_filter_58_22</name>
    <dbReference type="NCBI Taxonomy" id="1975029"/>
    <lineage>
        <taxon>Bacteria</taxon>
        <taxon>Candidatus Uhriibacteriota</taxon>
    </lineage>
</organism>
<protein>
    <recommendedName>
        <fullName evidence="5">Glycosyltransferase family 1 protein</fullName>
    </recommendedName>
</protein>
<evidence type="ECO:0008006" key="5">
    <source>
        <dbReference type="Google" id="ProtNLM"/>
    </source>
</evidence>
<dbReference type="PANTHER" id="PTHR45947:SF3">
    <property type="entry name" value="SULFOQUINOVOSYL TRANSFERASE SQD2"/>
    <property type="match status" value="1"/>
</dbReference>
<dbReference type="CDD" id="cd03801">
    <property type="entry name" value="GT4_PimA-like"/>
    <property type="match status" value="1"/>
</dbReference>
<evidence type="ECO:0000259" key="2">
    <source>
        <dbReference type="Pfam" id="PF13579"/>
    </source>
</evidence>
<dbReference type="Proteomes" id="UP000230973">
    <property type="component" value="Unassembled WGS sequence"/>
</dbReference>
<accession>A0A2M7QBW7</accession>
<dbReference type="InterPro" id="IPR001296">
    <property type="entry name" value="Glyco_trans_1"/>
</dbReference>
<evidence type="ECO:0000313" key="4">
    <source>
        <dbReference type="Proteomes" id="UP000230973"/>
    </source>
</evidence>
<dbReference type="InterPro" id="IPR050194">
    <property type="entry name" value="Glycosyltransferase_grp1"/>
</dbReference>
<dbReference type="Pfam" id="PF13579">
    <property type="entry name" value="Glyco_trans_4_4"/>
    <property type="match status" value="1"/>
</dbReference>
<evidence type="ECO:0000313" key="3">
    <source>
        <dbReference type="EMBL" id="PIY63271.1"/>
    </source>
</evidence>
<feature type="domain" description="Glycosyl transferase family 1" evidence="1">
    <location>
        <begin position="190"/>
        <end position="361"/>
    </location>
</feature>
<comment type="caution">
    <text evidence="3">The sequence shown here is derived from an EMBL/GenBank/DDBJ whole genome shotgun (WGS) entry which is preliminary data.</text>
</comment>
<dbReference type="Pfam" id="PF00534">
    <property type="entry name" value="Glycos_transf_1"/>
    <property type="match status" value="1"/>
</dbReference>
<evidence type="ECO:0000259" key="1">
    <source>
        <dbReference type="Pfam" id="PF00534"/>
    </source>
</evidence>
<gene>
    <name evidence="3" type="ORF">COY93_00520</name>
</gene>